<keyword evidence="2" id="KW-0489">Methyltransferase</keyword>
<dbReference type="eggNOG" id="COG2226">
    <property type="taxonomic scope" value="Bacteria"/>
</dbReference>
<keyword evidence="2" id="KW-0808">Transferase</keyword>
<gene>
    <name evidence="2" type="ORF">HQ35_06255</name>
</gene>
<dbReference type="PANTHER" id="PTHR43591">
    <property type="entry name" value="METHYLTRANSFERASE"/>
    <property type="match status" value="1"/>
</dbReference>
<proteinExistence type="predicted"/>
<evidence type="ECO:0000259" key="1">
    <source>
        <dbReference type="Pfam" id="PF08241"/>
    </source>
</evidence>
<reference evidence="2 3" key="1">
    <citation type="submission" date="2014-08" db="EMBL/GenBank/DDBJ databases">
        <title>Porphyromonas cangingivalis strain:COT-109_OH1386 Genome sequencing.</title>
        <authorList>
            <person name="Wallis C."/>
            <person name="Deusch O."/>
            <person name="O'Flynn C."/>
            <person name="Davis I."/>
            <person name="Jospin G."/>
            <person name="Darling A.E."/>
            <person name="Coil D.A."/>
            <person name="Alexiev A."/>
            <person name="Horsfall A."/>
            <person name="Kirkwood N."/>
            <person name="Harris S."/>
            <person name="Eisen J.A."/>
        </authorList>
    </citation>
    <scope>NUCLEOTIDE SEQUENCE [LARGE SCALE GENOMIC DNA]</scope>
    <source>
        <strain evidence="3">COT-109 OH1386</strain>
    </source>
</reference>
<keyword evidence="2" id="KW-0830">Ubiquinone</keyword>
<dbReference type="PANTHER" id="PTHR43591:SF24">
    <property type="entry name" value="2-METHOXY-6-POLYPRENYL-1,4-BENZOQUINOL METHYLASE, MITOCHONDRIAL"/>
    <property type="match status" value="1"/>
</dbReference>
<dbReference type="AlphaFoldDB" id="A0A099X1C5"/>
<dbReference type="InterPro" id="IPR013216">
    <property type="entry name" value="Methyltransf_11"/>
</dbReference>
<feature type="domain" description="Methyltransferase type 11" evidence="1">
    <location>
        <begin position="61"/>
        <end position="158"/>
    </location>
</feature>
<organism evidence="2 3">
    <name type="scientific">Porphyromonas cangingivalis</name>
    <dbReference type="NCBI Taxonomy" id="36874"/>
    <lineage>
        <taxon>Bacteria</taxon>
        <taxon>Pseudomonadati</taxon>
        <taxon>Bacteroidota</taxon>
        <taxon>Bacteroidia</taxon>
        <taxon>Bacteroidales</taxon>
        <taxon>Porphyromonadaceae</taxon>
        <taxon>Porphyromonas</taxon>
    </lineage>
</organism>
<dbReference type="Proteomes" id="UP000030125">
    <property type="component" value="Unassembled WGS sequence"/>
</dbReference>
<keyword evidence="3" id="KW-1185">Reference proteome</keyword>
<protein>
    <submittedName>
        <fullName evidence="2">Ubiquinone biosynthesis methyltransferase UbiE</fullName>
    </submittedName>
</protein>
<dbReference type="GO" id="GO:0032259">
    <property type="term" value="P:methylation"/>
    <property type="evidence" value="ECO:0007669"/>
    <property type="project" value="UniProtKB-KW"/>
</dbReference>
<accession>A0A099X1C5</accession>
<dbReference type="InterPro" id="IPR029063">
    <property type="entry name" value="SAM-dependent_MTases_sf"/>
</dbReference>
<dbReference type="CDD" id="cd02440">
    <property type="entry name" value="AdoMet_MTases"/>
    <property type="match status" value="1"/>
</dbReference>
<dbReference type="Pfam" id="PF08241">
    <property type="entry name" value="Methyltransf_11"/>
    <property type="match status" value="1"/>
</dbReference>
<dbReference type="SUPFAM" id="SSF53335">
    <property type="entry name" value="S-adenosyl-L-methionine-dependent methyltransferases"/>
    <property type="match status" value="1"/>
</dbReference>
<dbReference type="STRING" id="36874.HQ34_01015"/>
<comment type="caution">
    <text evidence="2">The sequence shown here is derived from an EMBL/GenBank/DDBJ whole genome shotgun (WGS) entry which is preliminary data.</text>
</comment>
<evidence type="ECO:0000313" key="2">
    <source>
        <dbReference type="EMBL" id="KGN80285.1"/>
    </source>
</evidence>
<sequence>MKKAKQHPSPYHKNVDRYDDVITGRRWWSRLYMHSFWGVDDNAIAEEVLAKIPDDFSGHLLDIPVGTAVFTCEKYKRMSHTRITGVDYAEPMLEIARSRKEAHGLELLTLSQGDATSLAYADETFDGVLTMNGIHAFPDKHRALSEMARVLKSGGRLYGCTYVTGQRPMADLLVRLVLDKTGLFAPSHYTLESLRDELEALFGTVISLTHHRSIAIFECRKTK</sequence>
<dbReference type="RefSeq" id="WP_036844415.1">
    <property type="nucleotide sequence ID" value="NZ_JQJD01000043.1"/>
</dbReference>
<dbReference type="Gene3D" id="3.40.50.150">
    <property type="entry name" value="Vaccinia Virus protein VP39"/>
    <property type="match status" value="1"/>
</dbReference>
<dbReference type="OrthoDB" id="9770553at2"/>
<evidence type="ECO:0000313" key="3">
    <source>
        <dbReference type="Proteomes" id="UP000030125"/>
    </source>
</evidence>
<dbReference type="GO" id="GO:0008757">
    <property type="term" value="F:S-adenosylmethionine-dependent methyltransferase activity"/>
    <property type="evidence" value="ECO:0007669"/>
    <property type="project" value="InterPro"/>
</dbReference>
<name>A0A099X1C5_PORCN</name>
<dbReference type="EMBL" id="JQJD01000043">
    <property type="protein sequence ID" value="KGN80285.1"/>
    <property type="molecule type" value="Genomic_DNA"/>
</dbReference>